<evidence type="ECO:0000256" key="3">
    <source>
        <dbReference type="ARBA" id="ARBA00022679"/>
    </source>
</evidence>
<dbReference type="EC" id="2.1.1.72" evidence="1"/>
<accession>A0A1H6MLL2</accession>
<evidence type="ECO:0000259" key="6">
    <source>
        <dbReference type="PROSITE" id="PS50943"/>
    </source>
</evidence>
<dbReference type="PROSITE" id="PS00092">
    <property type="entry name" value="N6_MTASE"/>
    <property type="match status" value="1"/>
</dbReference>
<dbReference type="Pfam" id="PF02086">
    <property type="entry name" value="MethyltransfD12"/>
    <property type="match status" value="1"/>
</dbReference>
<dbReference type="InterPro" id="IPR029063">
    <property type="entry name" value="SAM-dependent_MTases_sf"/>
</dbReference>
<keyword evidence="2 7" id="KW-0489">Methyltransferase</keyword>
<feature type="domain" description="HTH cro/C1-type" evidence="6">
    <location>
        <begin position="12"/>
        <end position="66"/>
    </location>
</feature>
<organism evidence="7 8">
    <name type="scientific">Paenimyroides marinum</name>
    <dbReference type="NCBI Taxonomy" id="1159016"/>
    <lineage>
        <taxon>Bacteria</taxon>
        <taxon>Pseudomonadati</taxon>
        <taxon>Bacteroidota</taxon>
        <taxon>Flavobacteriia</taxon>
        <taxon>Flavobacteriales</taxon>
        <taxon>Flavobacteriaceae</taxon>
        <taxon>Paenimyroides</taxon>
    </lineage>
</organism>
<dbReference type="GO" id="GO:0009307">
    <property type="term" value="P:DNA restriction-modification system"/>
    <property type="evidence" value="ECO:0007669"/>
    <property type="project" value="InterPro"/>
</dbReference>
<name>A0A1H6MLL2_9FLAO</name>
<evidence type="ECO:0000256" key="5">
    <source>
        <dbReference type="ARBA" id="ARBA00047942"/>
    </source>
</evidence>
<dbReference type="SUPFAM" id="SSF53335">
    <property type="entry name" value="S-adenosyl-L-methionine-dependent methyltransferases"/>
    <property type="match status" value="1"/>
</dbReference>
<dbReference type="Gene3D" id="1.10.260.40">
    <property type="entry name" value="lambda repressor-like DNA-binding domains"/>
    <property type="match status" value="1"/>
</dbReference>
<comment type="catalytic activity">
    <reaction evidence="5">
        <text>a 2'-deoxyadenosine in DNA + S-adenosyl-L-methionine = an N(6)-methyl-2'-deoxyadenosine in DNA + S-adenosyl-L-homocysteine + H(+)</text>
        <dbReference type="Rhea" id="RHEA:15197"/>
        <dbReference type="Rhea" id="RHEA-COMP:12418"/>
        <dbReference type="Rhea" id="RHEA-COMP:12419"/>
        <dbReference type="ChEBI" id="CHEBI:15378"/>
        <dbReference type="ChEBI" id="CHEBI:57856"/>
        <dbReference type="ChEBI" id="CHEBI:59789"/>
        <dbReference type="ChEBI" id="CHEBI:90615"/>
        <dbReference type="ChEBI" id="CHEBI:90616"/>
        <dbReference type="EC" id="2.1.1.72"/>
    </reaction>
</comment>
<dbReference type="InterPro" id="IPR010982">
    <property type="entry name" value="Lambda_DNA-bd_dom_sf"/>
</dbReference>
<dbReference type="PROSITE" id="PS50943">
    <property type="entry name" value="HTH_CROC1"/>
    <property type="match status" value="1"/>
</dbReference>
<evidence type="ECO:0000256" key="2">
    <source>
        <dbReference type="ARBA" id="ARBA00022603"/>
    </source>
</evidence>
<dbReference type="InterPro" id="IPR001387">
    <property type="entry name" value="Cro/C1-type_HTH"/>
</dbReference>
<keyword evidence="8" id="KW-1185">Reference proteome</keyword>
<sequence length="444" mass="52081">MLDTLISIGDTLKEIRETKGFHLQEVAEKTAINYTSLSRIETGKRLPTKPQVQILASFYSYSEQELIKHLISDKILYEVQNEDFGLEGFHLAEQKIKYGNTLFNDYENLEKFELHSRRYIGNKAKLTDWIMQIIQQETTGNDTFIDIFSGTSSVAKEAMKTYKNVVLNDILFSNNIAYQAFYDNKKWDSKKLIDIINEYNTLNPQNIRENYFSKNFGGKFYEKDISKLIGYIRQDIENRKKELNSKEYAILLTSLIYTIDRLANTVGHFDAYIKKPITKRPLNFRLIQTEDFAGAKIYREDSNKLVKKLKGDIAYIDPPYNSRQYSRFYHIYENLVQWKKPELHGVALKPEPENMSEYCTSRAKNAFKDLVENLDVKYLAVSYNNTYKSKSKSSANKIKYEEILEILNNVGETQVFEQSHKYFNTGKTDFNDHKEFLFLTKKYD</sequence>
<proteinExistence type="predicted"/>
<dbReference type="GO" id="GO:0032259">
    <property type="term" value="P:methylation"/>
    <property type="evidence" value="ECO:0007669"/>
    <property type="project" value="UniProtKB-KW"/>
</dbReference>
<dbReference type="OrthoDB" id="9805629at2"/>
<dbReference type="InterPro" id="IPR002052">
    <property type="entry name" value="DNA_methylase_N6_adenine_CS"/>
</dbReference>
<evidence type="ECO:0000256" key="4">
    <source>
        <dbReference type="ARBA" id="ARBA00022691"/>
    </source>
</evidence>
<keyword evidence="4" id="KW-0949">S-adenosyl-L-methionine</keyword>
<dbReference type="SUPFAM" id="SSF47413">
    <property type="entry name" value="lambda repressor-like DNA-binding domains"/>
    <property type="match status" value="1"/>
</dbReference>
<reference evidence="7 8" key="1">
    <citation type="submission" date="2016-10" db="EMBL/GenBank/DDBJ databases">
        <authorList>
            <person name="de Groot N.N."/>
        </authorList>
    </citation>
    <scope>NUCLEOTIDE SEQUENCE [LARGE SCALE GENOMIC DNA]</scope>
    <source>
        <strain evidence="7 8">CGMCC 1.10825</strain>
    </source>
</reference>
<dbReference type="AlphaFoldDB" id="A0A1H6MLL2"/>
<dbReference type="CDD" id="cd00093">
    <property type="entry name" value="HTH_XRE"/>
    <property type="match status" value="1"/>
</dbReference>
<dbReference type="Gene3D" id="3.40.50.150">
    <property type="entry name" value="Vaccinia Virus protein VP39"/>
    <property type="match status" value="1"/>
</dbReference>
<evidence type="ECO:0000313" key="8">
    <source>
        <dbReference type="Proteomes" id="UP000199634"/>
    </source>
</evidence>
<dbReference type="Pfam" id="PF13560">
    <property type="entry name" value="HTH_31"/>
    <property type="match status" value="1"/>
</dbReference>
<protein>
    <recommendedName>
        <fullName evidence="1">site-specific DNA-methyltransferase (adenine-specific)</fullName>
        <ecNumber evidence="1">2.1.1.72</ecNumber>
    </recommendedName>
</protein>
<evidence type="ECO:0000313" key="7">
    <source>
        <dbReference type="EMBL" id="SEI02666.1"/>
    </source>
</evidence>
<evidence type="ECO:0000256" key="1">
    <source>
        <dbReference type="ARBA" id="ARBA00011900"/>
    </source>
</evidence>
<dbReference type="STRING" id="1159016.SAMN02927937_02824"/>
<dbReference type="RefSeq" id="WP_091102686.1">
    <property type="nucleotide sequence ID" value="NZ_FNXE01000067.1"/>
</dbReference>
<dbReference type="EMBL" id="FNXE01000067">
    <property type="protein sequence ID" value="SEI02666.1"/>
    <property type="molecule type" value="Genomic_DNA"/>
</dbReference>
<dbReference type="GO" id="GO:0009007">
    <property type="term" value="F:site-specific DNA-methyltransferase (adenine-specific) activity"/>
    <property type="evidence" value="ECO:0007669"/>
    <property type="project" value="UniProtKB-EC"/>
</dbReference>
<dbReference type="PRINTS" id="PR00505">
    <property type="entry name" value="D12N6MTFRASE"/>
</dbReference>
<dbReference type="GO" id="GO:0003677">
    <property type="term" value="F:DNA binding"/>
    <property type="evidence" value="ECO:0007669"/>
    <property type="project" value="InterPro"/>
</dbReference>
<gene>
    <name evidence="7" type="ORF">SAMN02927937_02824</name>
</gene>
<dbReference type="Proteomes" id="UP000199634">
    <property type="component" value="Unassembled WGS sequence"/>
</dbReference>
<dbReference type="InterPro" id="IPR012327">
    <property type="entry name" value="MeTrfase_D12"/>
</dbReference>
<dbReference type="SMART" id="SM00530">
    <property type="entry name" value="HTH_XRE"/>
    <property type="match status" value="1"/>
</dbReference>
<keyword evidence="3 7" id="KW-0808">Transferase</keyword>